<dbReference type="PANTHER" id="PTHR45779">
    <property type="entry name" value="PEPTIDYLPROLYL ISOMERASE"/>
    <property type="match status" value="1"/>
</dbReference>
<comment type="catalytic activity">
    <reaction evidence="1">
        <text>[protein]-peptidylproline (omega=180) = [protein]-peptidylproline (omega=0)</text>
        <dbReference type="Rhea" id="RHEA:16237"/>
        <dbReference type="Rhea" id="RHEA-COMP:10747"/>
        <dbReference type="Rhea" id="RHEA-COMP:10748"/>
        <dbReference type="ChEBI" id="CHEBI:83833"/>
        <dbReference type="ChEBI" id="CHEBI:83834"/>
        <dbReference type="EC" id="5.2.1.8"/>
    </reaction>
</comment>
<organism evidence="7">
    <name type="scientific">freshwater metagenome</name>
    <dbReference type="NCBI Taxonomy" id="449393"/>
    <lineage>
        <taxon>unclassified sequences</taxon>
        <taxon>metagenomes</taxon>
        <taxon>ecological metagenomes</taxon>
    </lineage>
</organism>
<dbReference type="PANTHER" id="PTHR45779:SF7">
    <property type="entry name" value="PEPTIDYLPROLYL ISOMERASE"/>
    <property type="match status" value="1"/>
</dbReference>
<dbReference type="EMBL" id="CAEZTM010000015">
    <property type="protein sequence ID" value="CAB4567006.1"/>
    <property type="molecule type" value="Genomic_DNA"/>
</dbReference>
<name>A0A6J6JKC2_9ZZZZ</name>
<accession>A0A6J6JKC2</accession>
<dbReference type="AlphaFoldDB" id="A0A6J6JKC2"/>
<dbReference type="Gene3D" id="3.10.50.40">
    <property type="match status" value="1"/>
</dbReference>
<dbReference type="InterPro" id="IPR001179">
    <property type="entry name" value="PPIase_FKBP_dom"/>
</dbReference>
<dbReference type="GO" id="GO:0003755">
    <property type="term" value="F:peptidyl-prolyl cis-trans isomerase activity"/>
    <property type="evidence" value="ECO:0007669"/>
    <property type="project" value="UniProtKB-KW"/>
</dbReference>
<dbReference type="EC" id="5.2.1.8" evidence="2"/>
<keyword evidence="4" id="KW-0413">Isomerase</keyword>
<evidence type="ECO:0000259" key="5">
    <source>
        <dbReference type="PROSITE" id="PS50059"/>
    </source>
</evidence>
<dbReference type="PROSITE" id="PS50059">
    <property type="entry name" value="FKBP_PPIASE"/>
    <property type="match status" value="1"/>
</dbReference>
<proteinExistence type="predicted"/>
<evidence type="ECO:0000256" key="2">
    <source>
        <dbReference type="ARBA" id="ARBA00013194"/>
    </source>
</evidence>
<sequence length="325" mass="33571">MSKVSVAVASIVVLAAGVAIVGGVAASFPEQCESPYQPGRASALVDVATTDDGVAEASFPTPLKTTGRELNVVHPGQGEPARVAGFVDFDLRIFLGSTGEYLTGSDYQPGNPVRRVIDAASEDVFSAVLECQKPGSQVVVTTTVEDVFGPIEGDELITNDSTIVLVVDVHQTYPTKANGSARLPQSGLPTVVQTDEGVHGLSFPNAPIPTELRVSVLKQGDGVAIQEGDFVTTHFTGAVWNTREIFNTSFEQGIPLTLVARDTFTAGDGVGVIPGLAQALIGQTVGSQVLVSVPPSLGYPAGQAPAGVPDGSTLVYVFDILGIGK</sequence>
<evidence type="ECO:0000313" key="7">
    <source>
        <dbReference type="EMBL" id="CAB4636965.1"/>
    </source>
</evidence>
<reference evidence="7" key="1">
    <citation type="submission" date="2020-05" db="EMBL/GenBank/DDBJ databases">
        <authorList>
            <person name="Chiriac C."/>
            <person name="Salcher M."/>
            <person name="Ghai R."/>
            <person name="Kavagutti S V."/>
        </authorList>
    </citation>
    <scope>NUCLEOTIDE SEQUENCE</scope>
</reference>
<dbReference type="InterPro" id="IPR044609">
    <property type="entry name" value="FKBP2/11"/>
</dbReference>
<dbReference type="SUPFAM" id="SSF54534">
    <property type="entry name" value="FKBP-like"/>
    <property type="match status" value="1"/>
</dbReference>
<dbReference type="InterPro" id="IPR046357">
    <property type="entry name" value="PPIase_dom_sf"/>
</dbReference>
<keyword evidence="3" id="KW-0697">Rotamase</keyword>
<evidence type="ECO:0000256" key="1">
    <source>
        <dbReference type="ARBA" id="ARBA00000971"/>
    </source>
</evidence>
<evidence type="ECO:0000256" key="3">
    <source>
        <dbReference type="ARBA" id="ARBA00023110"/>
    </source>
</evidence>
<protein>
    <recommendedName>
        <fullName evidence="2">peptidylprolyl isomerase</fullName>
        <ecNumber evidence="2">5.2.1.8</ecNumber>
    </recommendedName>
</protein>
<gene>
    <name evidence="6" type="ORF">UFOPK1684_00479</name>
    <name evidence="7" type="ORF">UFOPK2158_00250</name>
</gene>
<evidence type="ECO:0000256" key="4">
    <source>
        <dbReference type="ARBA" id="ARBA00023235"/>
    </source>
</evidence>
<dbReference type="Pfam" id="PF00254">
    <property type="entry name" value="FKBP_C"/>
    <property type="match status" value="1"/>
</dbReference>
<feature type="domain" description="PPIase FKBP-type" evidence="5">
    <location>
        <begin position="228"/>
        <end position="324"/>
    </location>
</feature>
<evidence type="ECO:0000313" key="6">
    <source>
        <dbReference type="EMBL" id="CAB4567006.1"/>
    </source>
</evidence>
<dbReference type="EMBL" id="CAEZVY010000016">
    <property type="protein sequence ID" value="CAB4636965.1"/>
    <property type="molecule type" value="Genomic_DNA"/>
</dbReference>